<evidence type="ECO:0000313" key="9">
    <source>
        <dbReference type="EMBL" id="KPI84245.1"/>
    </source>
</evidence>
<evidence type="ECO:0000256" key="8">
    <source>
        <dbReference type="SAM" id="MobiDB-lite"/>
    </source>
</evidence>
<dbReference type="AlphaFoldDB" id="A0A0N1HV02"/>
<comment type="subcellular location">
    <subcellularLocation>
        <location evidence="1 7">Endoplasmic reticulum membrane</location>
        <topology evidence="1 7">Multi-pass membrane protein</topology>
    </subcellularLocation>
</comment>
<comment type="similarity">
    <text evidence="2 7">Belongs to the derlin family.</text>
</comment>
<feature type="transmembrane region" description="Helical" evidence="7">
    <location>
        <begin position="96"/>
        <end position="129"/>
    </location>
</feature>
<evidence type="ECO:0000313" key="10">
    <source>
        <dbReference type="Proteomes" id="UP000038009"/>
    </source>
</evidence>
<dbReference type="Proteomes" id="UP000038009">
    <property type="component" value="Unassembled WGS sequence"/>
</dbReference>
<organism evidence="9 10">
    <name type="scientific">Leptomonas seymouri</name>
    <dbReference type="NCBI Taxonomy" id="5684"/>
    <lineage>
        <taxon>Eukaryota</taxon>
        <taxon>Discoba</taxon>
        <taxon>Euglenozoa</taxon>
        <taxon>Kinetoplastea</taxon>
        <taxon>Metakinetoplastina</taxon>
        <taxon>Trypanosomatida</taxon>
        <taxon>Trypanosomatidae</taxon>
        <taxon>Leishmaniinae</taxon>
        <taxon>Leptomonas</taxon>
    </lineage>
</organism>
<comment type="function">
    <text evidence="7">May be involved in the degradation of misfolded endoplasmic reticulum (ER) luminal proteins.</text>
</comment>
<keyword evidence="3 7" id="KW-0812">Transmembrane</keyword>
<proteinExistence type="inferred from homology"/>
<dbReference type="PANTHER" id="PTHR11009">
    <property type="entry name" value="DER1-LIKE PROTEIN, DERLIN"/>
    <property type="match status" value="1"/>
</dbReference>
<keyword evidence="5 7" id="KW-1133">Transmembrane helix</keyword>
<evidence type="ECO:0000256" key="4">
    <source>
        <dbReference type="ARBA" id="ARBA00022824"/>
    </source>
</evidence>
<evidence type="ECO:0000256" key="1">
    <source>
        <dbReference type="ARBA" id="ARBA00004477"/>
    </source>
</evidence>
<dbReference type="InterPro" id="IPR007599">
    <property type="entry name" value="DER1"/>
</dbReference>
<keyword evidence="10" id="KW-1185">Reference proteome</keyword>
<feature type="transmembrane region" description="Helical" evidence="7">
    <location>
        <begin position="20"/>
        <end position="42"/>
    </location>
</feature>
<evidence type="ECO:0000256" key="7">
    <source>
        <dbReference type="RuleBase" id="RU363059"/>
    </source>
</evidence>
<dbReference type="InterPro" id="IPR035952">
    <property type="entry name" value="Rhomboid-like_sf"/>
</dbReference>
<evidence type="ECO:0000256" key="3">
    <source>
        <dbReference type="ARBA" id="ARBA00022692"/>
    </source>
</evidence>
<dbReference type="GO" id="GO:0006950">
    <property type="term" value="P:response to stress"/>
    <property type="evidence" value="ECO:0007669"/>
    <property type="project" value="UniProtKB-ARBA"/>
</dbReference>
<evidence type="ECO:0000256" key="6">
    <source>
        <dbReference type="ARBA" id="ARBA00023136"/>
    </source>
</evidence>
<dbReference type="GO" id="GO:0005789">
    <property type="term" value="C:endoplasmic reticulum membrane"/>
    <property type="evidence" value="ECO:0007669"/>
    <property type="project" value="UniProtKB-SubCell"/>
</dbReference>
<keyword evidence="6 7" id="KW-0472">Membrane</keyword>
<dbReference type="OrthoDB" id="1716531at2759"/>
<feature type="transmembrane region" description="Helical" evidence="7">
    <location>
        <begin position="141"/>
        <end position="161"/>
    </location>
</feature>
<dbReference type="EMBL" id="LJSK01000276">
    <property type="protein sequence ID" value="KPI84245.1"/>
    <property type="molecule type" value="Genomic_DNA"/>
</dbReference>
<dbReference type="OMA" id="LWRCVTS"/>
<dbReference type="Pfam" id="PF04511">
    <property type="entry name" value="DER1"/>
    <property type="match status" value="1"/>
</dbReference>
<feature type="compositionally biased region" description="Low complexity" evidence="8">
    <location>
        <begin position="234"/>
        <end position="249"/>
    </location>
</feature>
<evidence type="ECO:0000256" key="2">
    <source>
        <dbReference type="ARBA" id="ARBA00008917"/>
    </source>
</evidence>
<protein>
    <recommendedName>
        <fullName evidence="7">Derlin</fullName>
    </recommendedName>
</protein>
<evidence type="ECO:0000256" key="5">
    <source>
        <dbReference type="ARBA" id="ARBA00022989"/>
    </source>
</evidence>
<dbReference type="SUPFAM" id="SSF144091">
    <property type="entry name" value="Rhomboid-like"/>
    <property type="match status" value="1"/>
</dbReference>
<dbReference type="VEuPathDB" id="TriTrypDB:Lsey_0276_0070"/>
<keyword evidence="4 7" id="KW-0256">Endoplasmic reticulum</keyword>
<comment type="caution">
    <text evidence="9">The sequence shown here is derived from an EMBL/GenBank/DDBJ whole genome shotgun (WGS) entry which is preliminary data.</text>
</comment>
<feature type="transmembrane region" description="Helical" evidence="7">
    <location>
        <begin position="54"/>
        <end position="76"/>
    </location>
</feature>
<name>A0A0N1HV02_LEPSE</name>
<accession>A0A0N1HV02</accession>
<reference evidence="9 10" key="1">
    <citation type="journal article" date="2015" name="PLoS Pathog.">
        <title>Leptomonas seymouri: Adaptations to the Dixenous Life Cycle Analyzed by Genome Sequencing, Transcriptome Profiling and Co-infection with Leishmania donovani.</title>
        <authorList>
            <person name="Kraeva N."/>
            <person name="Butenko A."/>
            <person name="Hlavacova J."/>
            <person name="Kostygov A."/>
            <person name="Myskova J."/>
            <person name="Grybchuk D."/>
            <person name="Lestinova T."/>
            <person name="Votypka J."/>
            <person name="Volf P."/>
            <person name="Opperdoes F."/>
            <person name="Flegontov P."/>
            <person name="Lukes J."/>
            <person name="Yurchenko V."/>
        </authorList>
    </citation>
    <scope>NUCLEOTIDE SEQUENCE [LARGE SCALE GENOMIC DNA]</scope>
    <source>
        <strain evidence="9 10">ATCC 30220</strain>
    </source>
</reference>
<gene>
    <name evidence="9" type="ORF">ABL78_6701</name>
</gene>
<feature type="region of interest" description="Disordered" evidence="8">
    <location>
        <begin position="222"/>
        <end position="255"/>
    </location>
</feature>
<sequence length="255" mass="28511">MSQNFGDWFNQLGLVTRASLVATVALSTASSLSLVDVSKLILTSEAITSLQVWRFVTAAFFLGNFSFQWLMTIAMFVTYVKNNEEYDFKGKPADLVYMFLVVIAFLSAVGLYFNVYVTSFSFLMALCWIFCKRHPEQRLDLFGFAFSSAIFPWVLMALHLIMGGGLLADILGVVAGHAYIFFKDVLPLTHQQRWLETPVWLKRQFPQPTTRATSFGAEVHPYDPRFQTGRRTDSSQGGTSGGSHSWGHGRALGSS</sequence>